<sequence>MALRESLNKFKKQQEKCLSTLTSISARAAPPDASQPHRTSPESTSLASAKASLPVKFSDDTERLQQINAIRKSHVGAQIKRVIDVLLETRKALTPEQINEVCYVDINGNKAVYDSLKNNHKVSYHGKRFSYKSKHNLKGKDQLLSLIRKFPEGISVLDVKDAYPTVMEDLQASKAAGQI</sequence>
<keyword evidence="2" id="KW-0805">Transcription regulation</keyword>
<feature type="region of interest" description="Disordered" evidence="7">
    <location>
        <begin position="21"/>
        <end position="49"/>
    </location>
</feature>
<dbReference type="EMBL" id="JAGGNH010000001">
    <property type="protein sequence ID" value="KAJ0987523.1"/>
    <property type="molecule type" value="Genomic_DNA"/>
</dbReference>
<evidence type="ECO:0000256" key="7">
    <source>
        <dbReference type="SAM" id="MobiDB-lite"/>
    </source>
</evidence>
<reference evidence="9" key="1">
    <citation type="submission" date="2021-03" db="EMBL/GenBank/DDBJ databases">
        <authorList>
            <person name="Li Z."/>
            <person name="Yang C."/>
        </authorList>
    </citation>
    <scope>NUCLEOTIDE SEQUENCE</scope>
    <source>
        <strain evidence="9">Dzin_1.0</strain>
        <tissue evidence="9">Leaf</tissue>
    </source>
</reference>
<dbReference type="PANTHER" id="PTHR12716:SF8">
    <property type="entry name" value="TRANSCRIPTION INITIATION FACTOR IIE SUBUNIT BETA"/>
    <property type="match status" value="1"/>
</dbReference>
<evidence type="ECO:0000256" key="3">
    <source>
        <dbReference type="ARBA" id="ARBA00023125"/>
    </source>
</evidence>
<comment type="caution">
    <text evidence="9">The sequence shown here is derived from an EMBL/GenBank/DDBJ whole genome shotgun (WGS) entry which is preliminary data.</text>
</comment>
<keyword evidence="5" id="KW-0539">Nucleus</keyword>
<proteinExistence type="predicted"/>
<evidence type="ECO:0000313" key="10">
    <source>
        <dbReference type="Proteomes" id="UP001085076"/>
    </source>
</evidence>
<dbReference type="InterPro" id="IPR040501">
    <property type="entry name" value="TFA2_Winged_2"/>
</dbReference>
<dbReference type="AlphaFoldDB" id="A0A9D5D962"/>
<accession>A0A9D5D962</accession>
<evidence type="ECO:0000256" key="2">
    <source>
        <dbReference type="ARBA" id="ARBA00023015"/>
    </source>
</evidence>
<name>A0A9D5D962_9LILI</name>
<feature type="domain" description="TFIIE beta" evidence="8">
    <location>
        <begin position="63"/>
        <end position="138"/>
    </location>
</feature>
<dbReference type="PANTHER" id="PTHR12716">
    <property type="entry name" value="TRANSCRIPTION INITIATION FACTOR IIE, BETA SUBUNIT"/>
    <property type="match status" value="1"/>
</dbReference>
<dbReference type="InterPro" id="IPR016656">
    <property type="entry name" value="TFIIE-bsu"/>
</dbReference>
<dbReference type="OrthoDB" id="3907302at2759"/>
<dbReference type="Pfam" id="PF18121">
    <property type="entry name" value="TFA2_Winged_2"/>
    <property type="match status" value="1"/>
</dbReference>
<protein>
    <recommendedName>
        <fullName evidence="8">TFIIE beta domain-containing protein</fullName>
    </recommendedName>
</protein>
<dbReference type="PROSITE" id="PS51351">
    <property type="entry name" value="TFIIE_BETA_C"/>
    <property type="match status" value="1"/>
</dbReference>
<evidence type="ECO:0000256" key="4">
    <source>
        <dbReference type="ARBA" id="ARBA00023163"/>
    </source>
</evidence>
<dbReference type="InterPro" id="IPR003166">
    <property type="entry name" value="TFIIE_bsu_DNA-bd"/>
</dbReference>
<evidence type="ECO:0000256" key="1">
    <source>
        <dbReference type="ARBA" id="ARBA00004123"/>
    </source>
</evidence>
<comment type="subcellular location">
    <subcellularLocation>
        <location evidence="1">Nucleus</location>
    </subcellularLocation>
</comment>
<keyword evidence="3" id="KW-0238">DNA-binding</keyword>
<keyword evidence="10" id="KW-1185">Reference proteome</keyword>
<gene>
    <name evidence="9" type="ORF">J5N97_005879</name>
</gene>
<evidence type="ECO:0000256" key="5">
    <source>
        <dbReference type="ARBA" id="ARBA00023242"/>
    </source>
</evidence>
<comment type="function">
    <text evidence="6">Recruits TFIIH to the initiation complex and stimulates the RNA polymerase II C-terminal domain kinase and DNA-dependent ATPase activities of TFIIH. Both TFIIH and TFIIE are required for promoter clearance by RNA polymerase.</text>
</comment>
<dbReference type="GO" id="GO:0001097">
    <property type="term" value="F:TFIIH-class transcription factor complex binding"/>
    <property type="evidence" value="ECO:0007669"/>
    <property type="project" value="TreeGrafter"/>
</dbReference>
<evidence type="ECO:0000256" key="6">
    <source>
        <dbReference type="ARBA" id="ARBA00025581"/>
    </source>
</evidence>
<evidence type="ECO:0000259" key="8">
    <source>
        <dbReference type="PROSITE" id="PS51351"/>
    </source>
</evidence>
<keyword evidence="4" id="KW-0804">Transcription</keyword>
<reference evidence="9" key="2">
    <citation type="journal article" date="2022" name="Hortic Res">
        <title>The genome of Dioscorea zingiberensis sheds light on the biosynthesis, origin and evolution of the medicinally important diosgenin saponins.</title>
        <authorList>
            <person name="Li Y."/>
            <person name="Tan C."/>
            <person name="Li Z."/>
            <person name="Guo J."/>
            <person name="Li S."/>
            <person name="Chen X."/>
            <person name="Wang C."/>
            <person name="Dai X."/>
            <person name="Yang H."/>
            <person name="Song W."/>
            <person name="Hou L."/>
            <person name="Xu J."/>
            <person name="Tong Z."/>
            <person name="Xu A."/>
            <person name="Yuan X."/>
            <person name="Wang W."/>
            <person name="Yang Q."/>
            <person name="Chen L."/>
            <person name="Sun Z."/>
            <person name="Wang K."/>
            <person name="Pan B."/>
            <person name="Chen J."/>
            <person name="Bao Y."/>
            <person name="Liu F."/>
            <person name="Qi X."/>
            <person name="Gang D.R."/>
            <person name="Wen J."/>
            <person name="Li J."/>
        </authorList>
    </citation>
    <scope>NUCLEOTIDE SEQUENCE</scope>
    <source>
        <strain evidence="9">Dzin_1.0</strain>
    </source>
</reference>
<feature type="compositionally biased region" description="Polar residues" evidence="7">
    <location>
        <begin position="36"/>
        <end position="47"/>
    </location>
</feature>
<dbReference type="GO" id="GO:0006367">
    <property type="term" value="P:transcription initiation at RNA polymerase II promoter"/>
    <property type="evidence" value="ECO:0007669"/>
    <property type="project" value="InterPro"/>
</dbReference>
<organism evidence="9 10">
    <name type="scientific">Dioscorea zingiberensis</name>
    <dbReference type="NCBI Taxonomy" id="325984"/>
    <lineage>
        <taxon>Eukaryota</taxon>
        <taxon>Viridiplantae</taxon>
        <taxon>Streptophyta</taxon>
        <taxon>Embryophyta</taxon>
        <taxon>Tracheophyta</taxon>
        <taxon>Spermatophyta</taxon>
        <taxon>Magnoliopsida</taxon>
        <taxon>Liliopsida</taxon>
        <taxon>Dioscoreales</taxon>
        <taxon>Dioscoreaceae</taxon>
        <taxon>Dioscorea</taxon>
    </lineage>
</organism>
<dbReference type="GO" id="GO:0005673">
    <property type="term" value="C:transcription factor TFIIE complex"/>
    <property type="evidence" value="ECO:0007669"/>
    <property type="project" value="InterPro"/>
</dbReference>
<dbReference type="Proteomes" id="UP001085076">
    <property type="component" value="Miscellaneous, Linkage group lg01"/>
</dbReference>
<evidence type="ECO:0000313" key="9">
    <source>
        <dbReference type="EMBL" id="KAJ0987523.1"/>
    </source>
</evidence>
<dbReference type="GO" id="GO:0003677">
    <property type="term" value="F:DNA binding"/>
    <property type="evidence" value="ECO:0007669"/>
    <property type="project" value="UniProtKB-KW"/>
</dbReference>